<evidence type="ECO:0000256" key="1">
    <source>
        <dbReference type="ARBA" id="ARBA00093462"/>
    </source>
</evidence>
<keyword evidence="5" id="KW-1185">Reference proteome</keyword>
<dbReference type="InterPro" id="IPR006343">
    <property type="entry name" value="DnaB/C_C"/>
</dbReference>
<protein>
    <submittedName>
        <fullName evidence="4">DnaD domain protein</fullName>
    </submittedName>
</protein>
<feature type="domain" description="DnaB/C C-terminal" evidence="2">
    <location>
        <begin position="189"/>
        <end position="258"/>
    </location>
</feature>
<feature type="domain" description="Replicative helicase loading/DNA remodeling protein DnaB N-terminal winged helix" evidence="3">
    <location>
        <begin position="10"/>
        <end position="161"/>
    </location>
</feature>
<reference evidence="4" key="1">
    <citation type="submission" date="2022-08" db="EMBL/GenBank/DDBJ databases">
        <title>Complete genome of Mycoplasma iguanae type strain 2327.</title>
        <authorList>
            <person name="Spergser J."/>
        </authorList>
    </citation>
    <scope>NUCLEOTIDE SEQUENCE</scope>
    <source>
        <strain evidence="4">2327</strain>
    </source>
</reference>
<name>A0ABY5RB08_9MOLU</name>
<dbReference type="EMBL" id="CP102734">
    <property type="protein sequence ID" value="UVD81937.1"/>
    <property type="molecule type" value="Genomic_DNA"/>
</dbReference>
<dbReference type="RefSeq" id="WP_258211111.1">
    <property type="nucleotide sequence ID" value="NZ_CP102734.1"/>
</dbReference>
<dbReference type="Pfam" id="PF25888">
    <property type="entry name" value="WHD_DnaB"/>
    <property type="match status" value="1"/>
</dbReference>
<gene>
    <name evidence="4" type="ORF">NV226_01365</name>
</gene>
<evidence type="ECO:0000313" key="5">
    <source>
        <dbReference type="Proteomes" id="UP001059252"/>
    </source>
</evidence>
<evidence type="ECO:0000259" key="3">
    <source>
        <dbReference type="Pfam" id="PF25888"/>
    </source>
</evidence>
<comment type="similarity">
    <text evidence="1">Belongs to the DnaB/DnaD family.</text>
</comment>
<dbReference type="Pfam" id="PF07261">
    <property type="entry name" value="DnaB_2"/>
    <property type="match status" value="1"/>
</dbReference>
<sequence>MRNNEYFLENTKFINENDLKNFRVFYTPFLGANAVILYQYFIDLWNIYRSNVKTFNFNEINVMLKLDTQQLLDAKAKLEAIGLIKTYESSFYKKTIFKLQKPLNAKMIAENKLFLAKLAEFLPIEKIEQLIEENCWYEIDKDEYIETTAKFIDVFNVNIKNIFANKSISNEEKSLISKMKSTNLIELHYQKITGRKIAPSIKKRIEKILEQGFSQEAVKHFLDFCSKVNGGDININYIDKIAKSYLEKDIIKADDVLAELNESWNQKNKSKTNLNKTLFDDDEIIEIFKNEVPNYQLKISSDANEYEDIKENDFSSDFVLNLMK</sequence>
<dbReference type="Proteomes" id="UP001059252">
    <property type="component" value="Chromosome"/>
</dbReference>
<dbReference type="Gene3D" id="1.10.10.630">
    <property type="entry name" value="DnaD domain-like"/>
    <property type="match status" value="1"/>
</dbReference>
<dbReference type="InterPro" id="IPR058660">
    <property type="entry name" value="WHD_DnaB"/>
</dbReference>
<dbReference type="InterPro" id="IPR034829">
    <property type="entry name" value="DnaD-like_sf"/>
</dbReference>
<evidence type="ECO:0000259" key="2">
    <source>
        <dbReference type="Pfam" id="PF07261"/>
    </source>
</evidence>
<proteinExistence type="inferred from homology"/>
<dbReference type="SUPFAM" id="SSF158499">
    <property type="entry name" value="DnaD domain-like"/>
    <property type="match status" value="1"/>
</dbReference>
<organism evidence="4 5">
    <name type="scientific">Mycoplasma iguanae</name>
    <dbReference type="NCBI Taxonomy" id="292461"/>
    <lineage>
        <taxon>Bacteria</taxon>
        <taxon>Bacillati</taxon>
        <taxon>Mycoplasmatota</taxon>
        <taxon>Mollicutes</taxon>
        <taxon>Mycoplasmataceae</taxon>
        <taxon>Mycoplasma</taxon>
    </lineage>
</organism>
<evidence type="ECO:0000313" key="4">
    <source>
        <dbReference type="EMBL" id="UVD81937.1"/>
    </source>
</evidence>
<accession>A0ABY5RB08</accession>